<proteinExistence type="predicted"/>
<dbReference type="Proteomes" id="UP000054776">
    <property type="component" value="Unassembled WGS sequence"/>
</dbReference>
<protein>
    <submittedName>
        <fullName evidence="1">Uncharacterized protein</fullName>
    </submittedName>
</protein>
<evidence type="ECO:0000313" key="1">
    <source>
        <dbReference type="EMBL" id="KRY40279.1"/>
    </source>
</evidence>
<evidence type="ECO:0000313" key="2">
    <source>
        <dbReference type="Proteomes" id="UP000054776"/>
    </source>
</evidence>
<reference evidence="1 2" key="1">
    <citation type="submission" date="2015-01" db="EMBL/GenBank/DDBJ databases">
        <title>Evolution of Trichinella species and genotypes.</title>
        <authorList>
            <person name="Korhonen P.K."/>
            <person name="Edoardo P."/>
            <person name="Giuseppe L.R."/>
            <person name="Gasser R.B."/>
        </authorList>
    </citation>
    <scope>NUCLEOTIDE SEQUENCE [LARGE SCALE GENOMIC DNA]</scope>
    <source>
        <strain evidence="1">ISS3</strain>
    </source>
</reference>
<comment type="caution">
    <text evidence="1">The sequence shown here is derived from an EMBL/GenBank/DDBJ whole genome shotgun (WGS) entry which is preliminary data.</text>
</comment>
<gene>
    <name evidence="1" type="ORF">T01_11189</name>
</gene>
<dbReference type="OrthoDB" id="10423485at2759"/>
<sequence>MEVICNPTLRAAAGAQWRRAGVPAMPIADLLQSTVSWLFNRVMSACFDRKISFAGCNGVAGVPYFQTDCCGAIMNDDSSTVKNWHASLGKIIMQNLNTLHQFGDEYS</sequence>
<organism evidence="1 2">
    <name type="scientific">Trichinella spiralis</name>
    <name type="common">Trichina worm</name>
    <dbReference type="NCBI Taxonomy" id="6334"/>
    <lineage>
        <taxon>Eukaryota</taxon>
        <taxon>Metazoa</taxon>
        <taxon>Ecdysozoa</taxon>
        <taxon>Nematoda</taxon>
        <taxon>Enoplea</taxon>
        <taxon>Dorylaimia</taxon>
        <taxon>Trichinellida</taxon>
        <taxon>Trichinellidae</taxon>
        <taxon>Trichinella</taxon>
    </lineage>
</organism>
<dbReference type="InParanoid" id="A0A0V1BTU4"/>
<keyword evidence="2" id="KW-1185">Reference proteome</keyword>
<dbReference type="EMBL" id="JYDH01000013">
    <property type="protein sequence ID" value="KRY40279.1"/>
    <property type="molecule type" value="Genomic_DNA"/>
</dbReference>
<name>A0A0V1BTU4_TRISP</name>
<dbReference type="AlphaFoldDB" id="A0A0V1BTU4"/>
<accession>A0A0V1BTU4</accession>